<evidence type="ECO:0000313" key="3">
    <source>
        <dbReference type="Proteomes" id="UP001139031"/>
    </source>
</evidence>
<accession>A0ABS7TQM7</accession>
<sequence>MAPREVPIVLGIFVAMAALVAFAVAAQLDRAEPRPEGARVVQLDPRARHASTADGLAIGGVALAGLITAATAVRAQRRRSAARGTDAGAPAGPGPGGRMFTRRAVLAMSLWTCFDVPALWYMLRRPPAELPLFIGPCVLLLPPIRVYLRYRDGEAEWVPWILGCAAITLAITADPRSAWAVASLALVCHACALAQERRRRQTG</sequence>
<protein>
    <submittedName>
        <fullName evidence="2">Uncharacterized protein</fullName>
    </submittedName>
</protein>
<keyword evidence="1" id="KW-0472">Membrane</keyword>
<dbReference type="RefSeq" id="WP_224192295.1">
    <property type="nucleotide sequence ID" value="NZ_JAIRAU010000017.1"/>
</dbReference>
<keyword evidence="1" id="KW-0812">Transmembrane</keyword>
<keyword evidence="3" id="KW-1185">Reference proteome</keyword>
<keyword evidence="1" id="KW-1133">Transmembrane helix</keyword>
<feature type="transmembrane region" description="Helical" evidence="1">
    <location>
        <begin position="55"/>
        <end position="73"/>
    </location>
</feature>
<evidence type="ECO:0000256" key="1">
    <source>
        <dbReference type="SAM" id="Phobius"/>
    </source>
</evidence>
<dbReference type="EMBL" id="JAIRAU010000017">
    <property type="protein sequence ID" value="MBZ5710525.1"/>
    <property type="molecule type" value="Genomic_DNA"/>
</dbReference>
<reference evidence="2" key="1">
    <citation type="submission" date="2021-08" db="EMBL/GenBank/DDBJ databases">
        <authorList>
            <person name="Stevens D.C."/>
        </authorList>
    </citation>
    <scope>NUCLEOTIDE SEQUENCE</scope>
    <source>
        <strain evidence="2">DSM 53165</strain>
    </source>
</reference>
<comment type="caution">
    <text evidence="2">The sequence shown here is derived from an EMBL/GenBank/DDBJ whole genome shotgun (WGS) entry which is preliminary data.</text>
</comment>
<name>A0ABS7TQM7_9BACT</name>
<evidence type="ECO:0000313" key="2">
    <source>
        <dbReference type="EMBL" id="MBZ5710525.1"/>
    </source>
</evidence>
<gene>
    <name evidence="2" type="ORF">K7C98_14795</name>
</gene>
<dbReference type="Proteomes" id="UP001139031">
    <property type="component" value="Unassembled WGS sequence"/>
</dbReference>
<organism evidence="2 3">
    <name type="scientific">Nannocystis pusilla</name>
    <dbReference type="NCBI Taxonomy" id="889268"/>
    <lineage>
        <taxon>Bacteria</taxon>
        <taxon>Pseudomonadati</taxon>
        <taxon>Myxococcota</taxon>
        <taxon>Polyangia</taxon>
        <taxon>Nannocystales</taxon>
        <taxon>Nannocystaceae</taxon>
        <taxon>Nannocystis</taxon>
    </lineage>
</organism>
<proteinExistence type="predicted"/>